<proteinExistence type="predicted"/>
<dbReference type="KEGG" id="ngr:NAEGRDRAFT_50619"/>
<keyword evidence="6" id="KW-1185">Reference proteome</keyword>
<dbReference type="InterPro" id="IPR008271">
    <property type="entry name" value="Ser/Thr_kinase_AS"/>
</dbReference>
<dbReference type="InterPro" id="IPR000719">
    <property type="entry name" value="Prot_kinase_dom"/>
</dbReference>
<evidence type="ECO:0000313" key="5">
    <source>
        <dbReference type="EMBL" id="EFC42108.1"/>
    </source>
</evidence>
<evidence type="ECO:0000259" key="4">
    <source>
        <dbReference type="PROSITE" id="PS50011"/>
    </source>
</evidence>
<dbReference type="OMA" id="QEMKYIQ"/>
<dbReference type="Proteomes" id="UP000006671">
    <property type="component" value="Unassembled WGS sequence"/>
</dbReference>
<dbReference type="GeneID" id="8855571"/>
<evidence type="ECO:0000313" key="6">
    <source>
        <dbReference type="Proteomes" id="UP000006671"/>
    </source>
</evidence>
<protein>
    <submittedName>
        <fullName evidence="5">Predicted protein</fullName>
    </submittedName>
</protein>
<dbReference type="SMART" id="SM00220">
    <property type="entry name" value="S_TKc"/>
    <property type="match status" value="1"/>
</dbReference>
<organism evidence="6">
    <name type="scientific">Naegleria gruberi</name>
    <name type="common">Amoeba</name>
    <dbReference type="NCBI Taxonomy" id="5762"/>
    <lineage>
        <taxon>Eukaryota</taxon>
        <taxon>Discoba</taxon>
        <taxon>Heterolobosea</taxon>
        <taxon>Tetramitia</taxon>
        <taxon>Eutetramitia</taxon>
        <taxon>Vahlkampfiidae</taxon>
        <taxon>Naegleria</taxon>
    </lineage>
</organism>
<dbReference type="RefSeq" id="XP_002674852.1">
    <property type="nucleotide sequence ID" value="XM_002674806.1"/>
</dbReference>
<dbReference type="AlphaFoldDB" id="D2VLT2"/>
<dbReference type="STRING" id="5762.D2VLT2"/>
<dbReference type="PANTHER" id="PTHR24346">
    <property type="entry name" value="MAP/MICROTUBULE AFFINITY-REGULATING KINASE"/>
    <property type="match status" value="1"/>
</dbReference>
<dbReference type="VEuPathDB" id="AmoebaDB:NAEGRDRAFT_50619"/>
<name>D2VLT2_NAEGR</name>
<dbReference type="PROSITE" id="PS00108">
    <property type="entry name" value="PROTEIN_KINASE_ST"/>
    <property type="match status" value="1"/>
</dbReference>
<dbReference type="SUPFAM" id="SSF56112">
    <property type="entry name" value="Protein kinase-like (PK-like)"/>
    <property type="match status" value="1"/>
</dbReference>
<reference evidence="5 6" key="1">
    <citation type="journal article" date="2010" name="Cell">
        <title>The genome of Naegleria gruberi illuminates early eukaryotic versatility.</title>
        <authorList>
            <person name="Fritz-Laylin L.K."/>
            <person name="Prochnik S.E."/>
            <person name="Ginger M.L."/>
            <person name="Dacks J.B."/>
            <person name="Carpenter M.L."/>
            <person name="Field M.C."/>
            <person name="Kuo A."/>
            <person name="Paredez A."/>
            <person name="Chapman J."/>
            <person name="Pham J."/>
            <person name="Shu S."/>
            <person name="Neupane R."/>
            <person name="Cipriano M."/>
            <person name="Mancuso J."/>
            <person name="Tu H."/>
            <person name="Salamov A."/>
            <person name="Lindquist E."/>
            <person name="Shapiro H."/>
            <person name="Lucas S."/>
            <person name="Grigoriev I.V."/>
            <person name="Cande W.Z."/>
            <person name="Fulton C."/>
            <person name="Rokhsar D.S."/>
            <person name="Dawson S.C."/>
        </authorList>
    </citation>
    <scope>NUCLEOTIDE SEQUENCE [LARGE SCALE GENOMIC DNA]</scope>
    <source>
        <strain evidence="5 6">NEG-M</strain>
    </source>
</reference>
<feature type="compositionally biased region" description="Polar residues" evidence="3">
    <location>
        <begin position="162"/>
        <end position="171"/>
    </location>
</feature>
<feature type="domain" description="Protein kinase" evidence="4">
    <location>
        <begin position="168"/>
        <end position="488"/>
    </location>
</feature>
<dbReference type="OrthoDB" id="504170at2759"/>
<dbReference type="GO" id="GO:0005524">
    <property type="term" value="F:ATP binding"/>
    <property type="evidence" value="ECO:0007669"/>
    <property type="project" value="UniProtKB-KW"/>
</dbReference>
<dbReference type="eggNOG" id="KOG0583">
    <property type="taxonomic scope" value="Eukaryota"/>
</dbReference>
<gene>
    <name evidence="5" type="ORF">NAEGRDRAFT_50619</name>
</gene>
<feature type="region of interest" description="Disordered" evidence="3">
    <location>
        <begin position="205"/>
        <end position="224"/>
    </location>
</feature>
<feature type="region of interest" description="Disordered" evidence="3">
    <location>
        <begin position="136"/>
        <end position="171"/>
    </location>
</feature>
<accession>D2VLT2</accession>
<evidence type="ECO:0000256" key="3">
    <source>
        <dbReference type="SAM" id="MobiDB-lite"/>
    </source>
</evidence>
<dbReference type="InParanoid" id="D2VLT2"/>
<keyword evidence="1" id="KW-0547">Nucleotide-binding</keyword>
<keyword evidence="2" id="KW-0067">ATP-binding</keyword>
<dbReference type="GO" id="GO:0005737">
    <property type="term" value="C:cytoplasm"/>
    <property type="evidence" value="ECO:0007669"/>
    <property type="project" value="TreeGrafter"/>
</dbReference>
<dbReference type="PROSITE" id="PS50011">
    <property type="entry name" value="PROTEIN_KINASE_DOM"/>
    <property type="match status" value="1"/>
</dbReference>
<dbReference type="GO" id="GO:0035556">
    <property type="term" value="P:intracellular signal transduction"/>
    <property type="evidence" value="ECO:0007669"/>
    <property type="project" value="TreeGrafter"/>
</dbReference>
<dbReference type="EMBL" id="GG738881">
    <property type="protein sequence ID" value="EFC42108.1"/>
    <property type="molecule type" value="Genomic_DNA"/>
</dbReference>
<dbReference type="Pfam" id="PF00069">
    <property type="entry name" value="Pkinase"/>
    <property type="match status" value="1"/>
</dbReference>
<dbReference type="FunFam" id="1.10.510.10:FF:000571">
    <property type="entry name" value="Maternal embryonic leucine zipper kinase"/>
    <property type="match status" value="1"/>
</dbReference>
<dbReference type="Gene3D" id="1.10.510.10">
    <property type="entry name" value="Transferase(Phosphotransferase) domain 1"/>
    <property type="match status" value="1"/>
</dbReference>
<dbReference type="GO" id="GO:0004674">
    <property type="term" value="F:protein serine/threonine kinase activity"/>
    <property type="evidence" value="ECO:0007669"/>
    <property type="project" value="TreeGrafter"/>
</dbReference>
<sequence length="494" mass="55424">MDQYTILSTIARTATSQVLMVSHKTSGQQFAIKQLIIPERLEEELYSSMQGDLIVVPNEYYDDESDSDDESLSEKPNEIHLPISIQTENTNIQIPTSFVTVVDHGEKKKVSNNNTTINIATAVGGLHSSTMLNSSKVNSGSFKKKQQASTSSPEPTIFQKIPTPTLSPRIDSSVNKGMFNLSIQGVSPSSPVSKTHKQPTILMVESSSSDESDDETSKNTSTYNNVKSSLQAEIKAKQEMKYIQNEIQALKILEKGPSSSKFVNTDVIRVSVEDKISEFKKHICLMKEVIEEPEEGKLCLVLEYANGGDVFSIIEHYDETTPLGHMKEEQARFYFKQIVHGVLYMHRCGVCHRDLKPENILVVETPNSTPLLKISDFGFCGILKNKDKTFTDLVGTESWCAPEILNREPYDGLKSDVWSLGCILYALLTGCFAFDHDDPHELLKLIQQVQIQFPPYISKDTKDFISAMICHSPTKRLSIEQVLEHAWMKKPSYL</sequence>
<evidence type="ECO:0000256" key="2">
    <source>
        <dbReference type="ARBA" id="ARBA00022840"/>
    </source>
</evidence>
<feature type="compositionally biased region" description="Polar residues" evidence="3">
    <location>
        <begin position="136"/>
        <end position="154"/>
    </location>
</feature>
<evidence type="ECO:0000256" key="1">
    <source>
        <dbReference type="ARBA" id="ARBA00022741"/>
    </source>
</evidence>
<dbReference type="PANTHER" id="PTHR24346:SF30">
    <property type="entry name" value="MATERNAL EMBRYONIC LEUCINE ZIPPER KINASE"/>
    <property type="match status" value="1"/>
</dbReference>
<dbReference type="InterPro" id="IPR011009">
    <property type="entry name" value="Kinase-like_dom_sf"/>
</dbReference>